<proteinExistence type="predicted"/>
<accession>A0A172TRA0</accession>
<evidence type="ECO:0000259" key="3">
    <source>
        <dbReference type="PROSITE" id="PS51194"/>
    </source>
</evidence>
<dbReference type="KEGG" id="fla:SY85_02860"/>
<dbReference type="InterPro" id="IPR014001">
    <property type="entry name" value="Helicase_ATP-bd"/>
</dbReference>
<dbReference type="GO" id="GO:0005524">
    <property type="term" value="F:ATP binding"/>
    <property type="evidence" value="ECO:0007669"/>
    <property type="project" value="InterPro"/>
</dbReference>
<reference evidence="5" key="1">
    <citation type="submission" date="2015-01" db="EMBL/GenBank/DDBJ databases">
        <title>Flavisolibacter sp./LCS9/ whole genome sequencing.</title>
        <authorList>
            <person name="Kim M.K."/>
            <person name="Srinivasan S."/>
            <person name="Lee J.-J."/>
        </authorList>
    </citation>
    <scope>NUCLEOTIDE SEQUENCE [LARGE SCALE GENOMIC DNA]</scope>
    <source>
        <strain evidence="5">LCS9</strain>
    </source>
</reference>
<evidence type="ECO:0000259" key="2">
    <source>
        <dbReference type="PROSITE" id="PS51192"/>
    </source>
</evidence>
<dbReference type="InterPro" id="IPR049730">
    <property type="entry name" value="SNF2/RAD54-like_C"/>
</dbReference>
<dbReference type="InterPro" id="IPR001650">
    <property type="entry name" value="Helicase_C-like"/>
</dbReference>
<organism evidence="4 5">
    <name type="scientific">Flavisolibacter tropicus</name>
    <dbReference type="NCBI Taxonomy" id="1492898"/>
    <lineage>
        <taxon>Bacteria</taxon>
        <taxon>Pseudomonadati</taxon>
        <taxon>Bacteroidota</taxon>
        <taxon>Chitinophagia</taxon>
        <taxon>Chitinophagales</taxon>
        <taxon>Chitinophagaceae</taxon>
        <taxon>Flavisolibacter</taxon>
    </lineage>
</organism>
<dbReference type="SMART" id="SM00490">
    <property type="entry name" value="HELICc"/>
    <property type="match status" value="1"/>
</dbReference>
<sequence length="958" mass="109851">MNGTLLEKKDTKVVLLFTPEEFHRNYQVLQSLQINKSTKGIDYTTGDLNRQEVYKNFPSLTQDAKVLLLKFQSEAISELRQSIEQRFAKQKAGISGQQFLTNALHRHFHQLFLDLRPYFTDVKWYHKIRKPENPRYQTLPCSFHLTKARLRFDVIKDENGLGIQAWVVIDDQPHNLADFVRHTFFLEKDNTYYLLAYKDSQTIQWLEQPEAKQYANDPAAFTEHVIGRLESDYSVNRNGLFEEKQVEAIPVCRVMLSELNNSFLMITPQWLYDGVTVDGPWKDTYETTLNGERIRIARHKATEQDFLKALVALHTNFTNQFNGYYYLPFAEAQKKQWFIKSYYKLLEMDIEVAGMDLLQHFKYSAHQAETVVSIQKEQGSFVHLQVAVSFGKEKISLTQLQKTLYAGQRAIVLKDGSLGMLSDDWLRQHAAIIKHGTVKGSEIVVSKFLAIPESGTEDAKPILGNLVNESWWQKWQRWQTGTEPVYSLPQSISATLRPYQQKGFEWLALLADIGAGGCLADDMGLGKTLQTICFLAWYCEQYPQTKHLIVCPTSLIYNWQQELQKFASSLKVEVIHGTNRSDNASIVSAQVLITSYGTLRSNSDILLSQEFGVAVLDESHHIKNPAAQITRLVQEIPATIRIALSGTPVVNNTFDLYSQLNYSLPGLFGTREFFKREYADAIDRYGDEYKIKALQRLTAPFILRRTKEQVAKDLPEKTESVLWCKMGPRQEELYNEVKDQIRTRLLGDIQTNGLGKSKLAVLQGLLKLRQICNDPQLLPLDEQQGCTESTKTEMLLEELSNLLGRHRVLVFSQFSSMLQLLARACEKKGISYYLLDGQTPAEKRMQMVNNFQENGNAPSLFFISLKAGNTGLTLTAADYVFLFDPWWNTAVEQQAIDRTYRIGQTKNVFSYKLICKNTIEEKIIELQNRKKQLAEELVSEDEGFVKALSEDDIAYLFS</sequence>
<name>A0A172TRA0_9BACT</name>
<dbReference type="InterPro" id="IPR027417">
    <property type="entry name" value="P-loop_NTPase"/>
</dbReference>
<dbReference type="Gene3D" id="3.40.50.10810">
    <property type="entry name" value="Tandem AAA-ATPase domain"/>
    <property type="match status" value="1"/>
</dbReference>
<dbReference type="PATRIC" id="fig|1492898.3.peg.627"/>
<dbReference type="Proteomes" id="UP000077177">
    <property type="component" value="Chromosome"/>
</dbReference>
<dbReference type="AlphaFoldDB" id="A0A172TRA0"/>
<dbReference type="GO" id="GO:0016787">
    <property type="term" value="F:hydrolase activity"/>
    <property type="evidence" value="ECO:0007669"/>
    <property type="project" value="UniProtKB-KW"/>
</dbReference>
<dbReference type="GO" id="GO:0004386">
    <property type="term" value="F:helicase activity"/>
    <property type="evidence" value="ECO:0007669"/>
    <property type="project" value="UniProtKB-KW"/>
</dbReference>
<feature type="domain" description="Helicase C-terminal" evidence="3">
    <location>
        <begin position="794"/>
        <end position="945"/>
    </location>
</feature>
<dbReference type="GO" id="GO:0015616">
    <property type="term" value="F:DNA translocase activity"/>
    <property type="evidence" value="ECO:0007669"/>
    <property type="project" value="TreeGrafter"/>
</dbReference>
<dbReference type="InterPro" id="IPR050496">
    <property type="entry name" value="SNF2_RAD54_helicase_repair"/>
</dbReference>
<dbReference type="PROSITE" id="PS51192">
    <property type="entry name" value="HELICASE_ATP_BIND_1"/>
    <property type="match status" value="1"/>
</dbReference>
<dbReference type="STRING" id="1492898.SY85_02860"/>
<dbReference type="Pfam" id="PF00176">
    <property type="entry name" value="SNF2-rel_dom"/>
    <property type="match status" value="1"/>
</dbReference>
<evidence type="ECO:0000256" key="1">
    <source>
        <dbReference type="ARBA" id="ARBA00022801"/>
    </source>
</evidence>
<dbReference type="InterPro" id="IPR038718">
    <property type="entry name" value="SNF2-like_sf"/>
</dbReference>
<dbReference type="Pfam" id="PF00271">
    <property type="entry name" value="Helicase_C"/>
    <property type="match status" value="1"/>
</dbReference>
<protein>
    <submittedName>
        <fullName evidence="4">Helicase SNF2</fullName>
    </submittedName>
</protein>
<evidence type="ECO:0000313" key="5">
    <source>
        <dbReference type="Proteomes" id="UP000077177"/>
    </source>
</evidence>
<dbReference type="InterPro" id="IPR000330">
    <property type="entry name" value="SNF2_N"/>
</dbReference>
<evidence type="ECO:0000313" key="4">
    <source>
        <dbReference type="EMBL" id="ANE49601.1"/>
    </source>
</evidence>
<keyword evidence="5" id="KW-1185">Reference proteome</keyword>
<dbReference type="PROSITE" id="PS51194">
    <property type="entry name" value="HELICASE_CTER"/>
    <property type="match status" value="1"/>
</dbReference>
<reference evidence="4 5" key="2">
    <citation type="journal article" date="2016" name="Int. J. Syst. Evol. Microbiol.">
        <title>Flavisolibacter tropicus sp. nov., isolated from tropical soil.</title>
        <authorList>
            <person name="Lee J.J."/>
            <person name="Kang M.S."/>
            <person name="Kim G.S."/>
            <person name="Lee C.S."/>
            <person name="Lim S."/>
            <person name="Lee J."/>
            <person name="Roh S.H."/>
            <person name="Kang H."/>
            <person name="Ha J.M."/>
            <person name="Bae S."/>
            <person name="Jung H.Y."/>
            <person name="Kim M.K."/>
        </authorList>
    </citation>
    <scope>NUCLEOTIDE SEQUENCE [LARGE SCALE GENOMIC DNA]</scope>
    <source>
        <strain evidence="4 5">LCS9</strain>
    </source>
</reference>
<feature type="domain" description="Helicase ATP-binding" evidence="2">
    <location>
        <begin position="508"/>
        <end position="666"/>
    </location>
</feature>
<dbReference type="RefSeq" id="WP_066401718.1">
    <property type="nucleotide sequence ID" value="NZ_CP011390.1"/>
</dbReference>
<dbReference type="OrthoDB" id="9760715at2"/>
<keyword evidence="4" id="KW-0547">Nucleotide-binding</keyword>
<dbReference type="Gene3D" id="3.40.50.300">
    <property type="entry name" value="P-loop containing nucleotide triphosphate hydrolases"/>
    <property type="match status" value="1"/>
</dbReference>
<dbReference type="SMART" id="SM00487">
    <property type="entry name" value="DEXDc"/>
    <property type="match status" value="1"/>
</dbReference>
<keyword evidence="4" id="KW-0347">Helicase</keyword>
<keyword evidence="1" id="KW-0378">Hydrolase</keyword>
<keyword evidence="4" id="KW-0067">ATP-binding</keyword>
<dbReference type="EMBL" id="CP011390">
    <property type="protein sequence ID" value="ANE49601.1"/>
    <property type="molecule type" value="Genomic_DNA"/>
</dbReference>
<dbReference type="SUPFAM" id="SSF52540">
    <property type="entry name" value="P-loop containing nucleoside triphosphate hydrolases"/>
    <property type="match status" value="2"/>
</dbReference>
<dbReference type="PANTHER" id="PTHR45629:SF7">
    <property type="entry name" value="DNA EXCISION REPAIR PROTEIN ERCC-6-RELATED"/>
    <property type="match status" value="1"/>
</dbReference>
<gene>
    <name evidence="4" type="ORF">SY85_02860</name>
</gene>
<dbReference type="CDD" id="cd18793">
    <property type="entry name" value="SF2_C_SNF"/>
    <property type="match status" value="1"/>
</dbReference>
<dbReference type="PANTHER" id="PTHR45629">
    <property type="entry name" value="SNF2/RAD54 FAMILY MEMBER"/>
    <property type="match status" value="1"/>
</dbReference>